<dbReference type="Proteomes" id="UP001311799">
    <property type="component" value="Unassembled WGS sequence"/>
</dbReference>
<feature type="transmembrane region" description="Helical" evidence="5">
    <location>
        <begin position="460"/>
        <end position="480"/>
    </location>
</feature>
<dbReference type="EMBL" id="JAWDEY010000011">
    <property type="protein sequence ID" value="KAK6589646.1"/>
    <property type="molecule type" value="Genomic_DNA"/>
</dbReference>
<feature type="transmembrane region" description="Helical" evidence="5">
    <location>
        <begin position="416"/>
        <end position="440"/>
    </location>
</feature>
<organism evidence="6 7">
    <name type="scientific">Cryptosporidium xiaoi</name>
    <dbReference type="NCBI Taxonomy" id="659607"/>
    <lineage>
        <taxon>Eukaryota</taxon>
        <taxon>Sar</taxon>
        <taxon>Alveolata</taxon>
        <taxon>Apicomplexa</taxon>
        <taxon>Conoidasida</taxon>
        <taxon>Coccidia</taxon>
        <taxon>Eucoccidiorida</taxon>
        <taxon>Eimeriorina</taxon>
        <taxon>Cryptosporidiidae</taxon>
        <taxon>Cryptosporidium</taxon>
    </lineage>
</organism>
<proteinExistence type="predicted"/>
<evidence type="ECO:0008006" key="8">
    <source>
        <dbReference type="Google" id="ProtNLM"/>
    </source>
</evidence>
<evidence type="ECO:0000256" key="5">
    <source>
        <dbReference type="SAM" id="Phobius"/>
    </source>
</evidence>
<feature type="transmembrane region" description="Helical" evidence="5">
    <location>
        <begin position="46"/>
        <end position="66"/>
    </location>
</feature>
<dbReference type="GO" id="GO:0016020">
    <property type="term" value="C:membrane"/>
    <property type="evidence" value="ECO:0007669"/>
    <property type="project" value="UniProtKB-SubCell"/>
</dbReference>
<feature type="transmembrane region" description="Helical" evidence="5">
    <location>
        <begin position="140"/>
        <end position="163"/>
    </location>
</feature>
<dbReference type="Pfam" id="PF05653">
    <property type="entry name" value="Mg_trans_NIPA"/>
    <property type="match status" value="1"/>
</dbReference>
<dbReference type="InterPro" id="IPR037185">
    <property type="entry name" value="EmrE-like"/>
</dbReference>
<dbReference type="SUPFAM" id="SSF103481">
    <property type="entry name" value="Multidrug resistance efflux transporter EmrE"/>
    <property type="match status" value="1"/>
</dbReference>
<comment type="caution">
    <text evidence="6">The sequence shown here is derived from an EMBL/GenBank/DDBJ whole genome shotgun (WGS) entry which is preliminary data.</text>
</comment>
<keyword evidence="7" id="KW-1185">Reference proteome</keyword>
<evidence type="ECO:0000256" key="2">
    <source>
        <dbReference type="ARBA" id="ARBA00022692"/>
    </source>
</evidence>
<evidence type="ECO:0000313" key="6">
    <source>
        <dbReference type="EMBL" id="KAK6589646.1"/>
    </source>
</evidence>
<evidence type="ECO:0000256" key="4">
    <source>
        <dbReference type="ARBA" id="ARBA00023136"/>
    </source>
</evidence>
<name>A0AAV9XY83_9CRYT</name>
<reference evidence="6 7" key="1">
    <citation type="submission" date="2023-10" db="EMBL/GenBank/DDBJ databases">
        <title>Comparative genomics analysis reveals potential genetic determinants of host preference in Cryptosporidium xiaoi.</title>
        <authorList>
            <person name="Xiao L."/>
            <person name="Li J."/>
        </authorList>
    </citation>
    <scope>NUCLEOTIDE SEQUENCE [LARGE SCALE GENOMIC DNA]</scope>
    <source>
        <strain evidence="6 7">52996</strain>
    </source>
</reference>
<comment type="subcellular location">
    <subcellularLocation>
        <location evidence="1">Membrane</location>
        <topology evidence="1">Multi-pass membrane protein</topology>
    </subcellularLocation>
</comment>
<dbReference type="Gene3D" id="1.10.3730.20">
    <property type="match status" value="1"/>
</dbReference>
<feature type="transmembrane region" description="Helical" evidence="5">
    <location>
        <begin position="381"/>
        <end position="404"/>
    </location>
</feature>
<dbReference type="InterPro" id="IPR008521">
    <property type="entry name" value="Mg_trans_NIPA"/>
</dbReference>
<sequence>MWYIGISTALLSSISGGLGDNLIRLSYILEDELVESERRPVLLRPVWLIGTFLSCILNAILIIISLNYTSAMVVTPFSGLHIFWSIIFSRYLLNEETKNRHYKGTFVVILGLLLVVIFGVKDVPAYTIYELERLYMNPIFVMYCMINISLIVICMYVSFFGIVRDLVVENNENVSMGNESSTNDYRNNACVKNVEINLNNLSSGDVIIVNKNALHLKISNIKNIISKGQKKELNSMNSYKKVSEEYCNKYEISDNHNENKTILYCNQNTDYKNDDLIIPNNVIFDETNENLYMNKSESNGNANDVFEYYKHLVLRIIIHFDNKIKAIKEVLERRTSNFPRIYVKLSVKRFCMCLVSGLCGGYTNILVQNLINVILLNGRMVLLHLLFYYLVIMIFILTCVQWLFWNSCLSSYQAIYVVPIINSVLIASSGFCNLILYYNIMNNLPDNIVKPFNKFNTYANVNQIYFLIGQFFIISGIYIISNKNMETLGDSLLSLSEIKSKLGELNHLKDYIKSKNERINSSLENLLGICNKKMNIHSNGIRVYSQELVSNKNNSYNIDSGINTNNYVYSCDNDIVNLNNNNNYFDNTIILPQEIDHKSNTNLILSEYNDDCEYERNDNNVAKKIEIQAENLSQYIVDDLNGDEYKDYCKVTDDFEMNTISNDFNSHGDIIELDIDIDSEIEQMKNRKHSDNNSNISGGKTSVSTIDTNSSILSNDSLYI</sequence>
<evidence type="ECO:0000313" key="7">
    <source>
        <dbReference type="Proteomes" id="UP001311799"/>
    </source>
</evidence>
<accession>A0AAV9XY83</accession>
<dbReference type="PANTHER" id="PTHR12570">
    <property type="match status" value="1"/>
</dbReference>
<evidence type="ECO:0000256" key="1">
    <source>
        <dbReference type="ARBA" id="ARBA00004141"/>
    </source>
</evidence>
<evidence type="ECO:0000256" key="3">
    <source>
        <dbReference type="ARBA" id="ARBA00022989"/>
    </source>
</evidence>
<keyword evidence="4 5" id="KW-0472">Membrane</keyword>
<feature type="transmembrane region" description="Helical" evidence="5">
    <location>
        <begin position="72"/>
        <end position="92"/>
    </location>
</feature>
<protein>
    <recommendedName>
        <fullName evidence="8">Magnesium transporter</fullName>
    </recommendedName>
</protein>
<feature type="transmembrane region" description="Helical" evidence="5">
    <location>
        <begin position="104"/>
        <end position="120"/>
    </location>
</feature>
<keyword evidence="3 5" id="KW-1133">Transmembrane helix</keyword>
<gene>
    <name evidence="6" type="ORF">RS030_126</name>
</gene>
<dbReference type="AlphaFoldDB" id="A0AAV9XY83"/>
<keyword evidence="2 5" id="KW-0812">Transmembrane</keyword>
<dbReference type="PANTHER" id="PTHR12570:SF65">
    <property type="entry name" value="MAGNESIUM TRANSPORTER NIPA9-RELATED"/>
    <property type="match status" value="1"/>
</dbReference>
<dbReference type="GO" id="GO:0015095">
    <property type="term" value="F:magnesium ion transmembrane transporter activity"/>
    <property type="evidence" value="ECO:0007669"/>
    <property type="project" value="InterPro"/>
</dbReference>